<comment type="subunit">
    <text evidence="12">Interacts with the Sec translocase complex via SecD. Specifically interacts with transmembrane segments of nascent integral membrane proteins during membrane integration.</text>
</comment>
<name>A0ABV5PIF8_STRCM</name>
<evidence type="ECO:0000256" key="11">
    <source>
        <dbReference type="ARBA" id="ARBA00025034"/>
    </source>
</evidence>
<feature type="transmembrane region" description="Helical" evidence="17">
    <location>
        <begin position="151"/>
        <end position="169"/>
    </location>
</feature>
<evidence type="ECO:0000256" key="5">
    <source>
        <dbReference type="ARBA" id="ARBA00022475"/>
    </source>
</evidence>
<dbReference type="InterPro" id="IPR028055">
    <property type="entry name" value="YidC/Oxa/ALB_C"/>
</dbReference>
<evidence type="ECO:0000256" key="14">
    <source>
        <dbReference type="ARBA" id="ARBA00033245"/>
    </source>
</evidence>
<evidence type="ECO:0000256" key="6">
    <source>
        <dbReference type="ARBA" id="ARBA00022692"/>
    </source>
</evidence>
<dbReference type="PANTHER" id="PTHR12428">
    <property type="entry name" value="OXA1"/>
    <property type="match status" value="1"/>
</dbReference>
<evidence type="ECO:0000313" key="19">
    <source>
        <dbReference type="EMBL" id="MFB9522548.1"/>
    </source>
</evidence>
<dbReference type="NCBIfam" id="TIGR03592">
    <property type="entry name" value="yidC_oxa1_cterm"/>
    <property type="match status" value="1"/>
</dbReference>
<evidence type="ECO:0000313" key="20">
    <source>
        <dbReference type="Proteomes" id="UP001589718"/>
    </source>
</evidence>
<evidence type="ECO:0000256" key="15">
    <source>
        <dbReference type="ARBA" id="ARBA00033342"/>
    </source>
</evidence>
<keyword evidence="7" id="KW-0653">Protein transport</keyword>
<keyword evidence="8 17" id="KW-1133">Transmembrane helix</keyword>
<dbReference type="Pfam" id="PF02096">
    <property type="entry name" value="60KD_IMP"/>
    <property type="match status" value="1"/>
</dbReference>
<proteinExistence type="inferred from homology"/>
<evidence type="ECO:0000256" key="13">
    <source>
        <dbReference type="ARBA" id="ARBA00031538"/>
    </source>
</evidence>
<accession>A0ABV5PIF8</accession>
<dbReference type="CDD" id="cd20070">
    <property type="entry name" value="5TM_YidC_Alb3"/>
    <property type="match status" value="1"/>
</dbReference>
<dbReference type="EMBL" id="JBHMCR010000010">
    <property type="protein sequence ID" value="MFB9522548.1"/>
    <property type="molecule type" value="Genomic_DNA"/>
</dbReference>
<evidence type="ECO:0000256" key="10">
    <source>
        <dbReference type="ARBA" id="ARBA00023186"/>
    </source>
</evidence>
<feature type="transmembrane region" description="Helical" evidence="17">
    <location>
        <begin position="20"/>
        <end position="40"/>
    </location>
</feature>
<organism evidence="19 20">
    <name type="scientific">Streptomyces cremeus</name>
    <dbReference type="NCBI Taxonomy" id="66881"/>
    <lineage>
        <taxon>Bacteria</taxon>
        <taxon>Bacillati</taxon>
        <taxon>Actinomycetota</taxon>
        <taxon>Actinomycetes</taxon>
        <taxon>Kitasatosporales</taxon>
        <taxon>Streptomycetaceae</taxon>
        <taxon>Streptomyces</taxon>
    </lineage>
</organism>
<comment type="caution">
    <text evidence="19">The sequence shown here is derived from an EMBL/GenBank/DDBJ whole genome shotgun (WGS) entry which is preliminary data.</text>
</comment>
<evidence type="ECO:0000256" key="2">
    <source>
        <dbReference type="ARBA" id="ARBA00010527"/>
    </source>
</evidence>
<dbReference type="Proteomes" id="UP001589718">
    <property type="component" value="Unassembled WGS sequence"/>
</dbReference>
<comment type="function">
    <text evidence="11">Required for the insertion and/or proper folding and/or complex formation of integral membrane proteins into the membrane. Involved in integration of membrane proteins that insert both dependently and independently of the Sec translocase complex, as well as at least some lipoproteins. Aids folding of multispanning membrane proteins.</text>
</comment>
<protein>
    <recommendedName>
        <fullName evidence="3">Membrane protein insertase YidC</fullName>
    </recommendedName>
    <alternativeName>
        <fullName evidence="15">Foldase YidC</fullName>
    </alternativeName>
    <alternativeName>
        <fullName evidence="14">Membrane integrase YidC</fullName>
    </alternativeName>
    <alternativeName>
        <fullName evidence="13">Membrane protein YidC</fullName>
    </alternativeName>
</protein>
<sequence>MFSLFASLVEILARVLEPLFAASATAAAIVVFTMLVRIALHPLSRAAVRGEKARQALAPKVAALRKKHAKDPERMQKAILALHAEAKVSPFSGMLPMLVQLPVFFVMYHVFSSAEVGGEANELLGHRLLAAPLGSRWSDALAHGGVSGAQGLVYLALFAVIAGVATWSFRRARRNAAASEFAQMASASGGTPGAGMFKWLPLLSFGTVVTAAIVPLAAGLYLVTTTAWTVAERAWLQRERPVAGAASTG</sequence>
<evidence type="ECO:0000256" key="16">
    <source>
        <dbReference type="RuleBase" id="RU003945"/>
    </source>
</evidence>
<keyword evidence="10" id="KW-0143">Chaperone</keyword>
<keyword evidence="5" id="KW-1003">Cell membrane</keyword>
<dbReference type="RefSeq" id="WP_345222644.1">
    <property type="nucleotide sequence ID" value="NZ_BAAAXE010000013.1"/>
</dbReference>
<reference evidence="19 20" key="1">
    <citation type="submission" date="2024-09" db="EMBL/GenBank/DDBJ databases">
        <authorList>
            <person name="Sun Q."/>
            <person name="Mori K."/>
        </authorList>
    </citation>
    <scope>NUCLEOTIDE SEQUENCE [LARGE SCALE GENOMIC DNA]</scope>
    <source>
        <strain evidence="19 20">JCM 4362</strain>
    </source>
</reference>
<evidence type="ECO:0000256" key="12">
    <source>
        <dbReference type="ARBA" id="ARBA00026028"/>
    </source>
</evidence>
<evidence type="ECO:0000256" key="4">
    <source>
        <dbReference type="ARBA" id="ARBA00022448"/>
    </source>
</evidence>
<evidence type="ECO:0000256" key="8">
    <source>
        <dbReference type="ARBA" id="ARBA00022989"/>
    </source>
</evidence>
<feature type="transmembrane region" description="Helical" evidence="17">
    <location>
        <begin position="91"/>
        <end position="111"/>
    </location>
</feature>
<keyword evidence="4" id="KW-0813">Transport</keyword>
<dbReference type="InterPro" id="IPR001708">
    <property type="entry name" value="YidC/ALB3/OXA1/COX18"/>
</dbReference>
<evidence type="ECO:0000259" key="18">
    <source>
        <dbReference type="Pfam" id="PF02096"/>
    </source>
</evidence>
<evidence type="ECO:0000256" key="1">
    <source>
        <dbReference type="ARBA" id="ARBA00004651"/>
    </source>
</evidence>
<keyword evidence="20" id="KW-1185">Reference proteome</keyword>
<keyword evidence="9 17" id="KW-0472">Membrane</keyword>
<feature type="transmembrane region" description="Helical" evidence="17">
    <location>
        <begin position="202"/>
        <end position="223"/>
    </location>
</feature>
<evidence type="ECO:0000256" key="17">
    <source>
        <dbReference type="SAM" id="Phobius"/>
    </source>
</evidence>
<feature type="domain" description="Membrane insertase YidC/Oxa/ALB C-terminal" evidence="18">
    <location>
        <begin position="27"/>
        <end position="237"/>
    </location>
</feature>
<dbReference type="InterPro" id="IPR047196">
    <property type="entry name" value="YidC_ALB_C"/>
</dbReference>
<evidence type="ECO:0000256" key="7">
    <source>
        <dbReference type="ARBA" id="ARBA00022927"/>
    </source>
</evidence>
<gene>
    <name evidence="19" type="ORF">ACFFTU_21620</name>
</gene>
<comment type="subcellular location">
    <subcellularLocation>
        <location evidence="1">Cell membrane</location>
        <topology evidence="1">Multi-pass membrane protein</topology>
    </subcellularLocation>
    <subcellularLocation>
        <location evidence="16">Membrane</location>
        <topology evidence="16">Multi-pass membrane protein</topology>
    </subcellularLocation>
</comment>
<evidence type="ECO:0000256" key="3">
    <source>
        <dbReference type="ARBA" id="ARBA00015325"/>
    </source>
</evidence>
<dbReference type="PANTHER" id="PTHR12428:SF65">
    <property type="entry name" value="CYTOCHROME C OXIDASE ASSEMBLY PROTEIN COX18, MITOCHONDRIAL"/>
    <property type="match status" value="1"/>
</dbReference>
<comment type="similarity">
    <text evidence="2">Belongs to the OXA1/ALB3/YidC family. Type 1 subfamily.</text>
</comment>
<evidence type="ECO:0000256" key="9">
    <source>
        <dbReference type="ARBA" id="ARBA00023136"/>
    </source>
</evidence>
<keyword evidence="6 16" id="KW-0812">Transmembrane</keyword>